<gene>
    <name evidence="2" type="ORF">vipetofem_102</name>
</gene>
<evidence type="ECO:0000256" key="1">
    <source>
        <dbReference type="SAM" id="Phobius"/>
    </source>
</evidence>
<keyword evidence="1" id="KW-0472">Membrane</keyword>
<dbReference type="Proteomes" id="UP000502113">
    <property type="component" value="Segment"/>
</dbReference>
<evidence type="ECO:0000313" key="2">
    <source>
        <dbReference type="EMBL" id="QIQ66400.1"/>
    </source>
</evidence>
<name>A0A6G9LL75_9CAUD</name>
<organism evidence="2 3">
    <name type="scientific">Enterococcus phage vipetofem</name>
    <dbReference type="NCBI Taxonomy" id="2719594"/>
    <lineage>
        <taxon>Viruses</taxon>
        <taxon>Duplodnaviria</taxon>
        <taxon>Heunggongvirae</taxon>
        <taxon>Uroviricota</taxon>
        <taxon>Caudoviricetes</taxon>
        <taxon>Andrewesvirinae</taxon>
        <taxon>Vipetofemvirus</taxon>
        <taxon>Vipetofemvirus vipetofem</taxon>
    </lineage>
</organism>
<protein>
    <submittedName>
        <fullName evidence="2">Uncharacterized protein</fullName>
    </submittedName>
</protein>
<keyword evidence="1" id="KW-0812">Transmembrane</keyword>
<keyword evidence="1" id="KW-1133">Transmembrane helix</keyword>
<accession>A0A6G9LL75</accession>
<proteinExistence type="predicted"/>
<feature type="transmembrane region" description="Helical" evidence="1">
    <location>
        <begin position="37"/>
        <end position="56"/>
    </location>
</feature>
<reference evidence="3" key="1">
    <citation type="submission" date="2020-02" db="EMBL/GenBank/DDBJ databases">
        <authorList>
            <person name="Olsen N.S."/>
            <person name="Forero-Junco L."/>
            <person name="Kot W."/>
            <person name="Hansen L.H."/>
        </authorList>
    </citation>
    <scope>NUCLEOTIDE SEQUENCE [LARGE SCALE GENOMIC DNA]</scope>
</reference>
<feature type="transmembrane region" description="Helical" evidence="1">
    <location>
        <begin position="7"/>
        <end position="31"/>
    </location>
</feature>
<keyword evidence="3" id="KW-1185">Reference proteome</keyword>
<evidence type="ECO:0000313" key="3">
    <source>
        <dbReference type="Proteomes" id="UP000502113"/>
    </source>
</evidence>
<sequence length="69" mass="7922">MKDFLISLFFVILLLGYKVFVMWIVAAIFAYGFSLVFGVYLNVQGLFLIILSLFFLSNTLLGKVKKYVD</sequence>
<dbReference type="EMBL" id="MT119361">
    <property type="protein sequence ID" value="QIQ66400.1"/>
    <property type="molecule type" value="Genomic_DNA"/>
</dbReference>